<name>A0A066XQW2_COLSU</name>
<evidence type="ECO:0000313" key="2">
    <source>
        <dbReference type="Proteomes" id="UP000027238"/>
    </source>
</evidence>
<dbReference type="HOGENOM" id="CLU_1578424_0_0_1"/>
<dbReference type="EMBL" id="JMSE01000723">
    <property type="protein sequence ID" value="KDN68131.1"/>
    <property type="molecule type" value="Genomic_DNA"/>
</dbReference>
<accession>A0A066XQW2</accession>
<reference evidence="2" key="1">
    <citation type="journal article" date="2014" name="Genome Announc.">
        <title>Draft genome sequence of Colletotrichum sublineola, a destructive pathogen of cultivated sorghum.</title>
        <authorList>
            <person name="Baroncelli R."/>
            <person name="Sanz-Martin J.M."/>
            <person name="Rech G.E."/>
            <person name="Sukno S.A."/>
            <person name="Thon M.R."/>
        </authorList>
    </citation>
    <scope>NUCLEOTIDE SEQUENCE [LARGE SCALE GENOMIC DNA]</scope>
    <source>
        <strain evidence="2">TX430BB</strain>
    </source>
</reference>
<keyword evidence="2" id="KW-1185">Reference proteome</keyword>
<dbReference type="eggNOG" id="KOG3731">
    <property type="taxonomic scope" value="Eukaryota"/>
</dbReference>
<dbReference type="STRING" id="1173701.A0A066XQW2"/>
<evidence type="ECO:0000313" key="1">
    <source>
        <dbReference type="EMBL" id="KDN68131.1"/>
    </source>
</evidence>
<dbReference type="Proteomes" id="UP000027238">
    <property type="component" value="Unassembled WGS sequence"/>
</dbReference>
<protein>
    <submittedName>
        <fullName evidence="1">Uncharacterized protein</fullName>
    </submittedName>
</protein>
<dbReference type="AlphaFoldDB" id="A0A066XQW2"/>
<sequence>MDPYELYNLVGQAEYEQVLNCLNALLLVTKSCTGGSCWDPWSVFTLTSNILMSNATTMVGSSVKLSSLKQAMDTNYNAYFDIKNEAPYYPPSAAEGLGSGNCYPTDNFISSNPGVAFRDNNYYGTAAQRRATLEQIYANARNLTDEEIATPAKPKRSQGGETAIKRWGV</sequence>
<comment type="caution">
    <text evidence="1">The sequence shown here is derived from an EMBL/GenBank/DDBJ whole genome shotgun (WGS) entry which is preliminary data.</text>
</comment>
<gene>
    <name evidence="1" type="ORF">CSUB01_12588</name>
</gene>
<proteinExistence type="predicted"/>
<organism evidence="1 2">
    <name type="scientific">Colletotrichum sublineola</name>
    <name type="common">Sorghum anthracnose fungus</name>
    <dbReference type="NCBI Taxonomy" id="1173701"/>
    <lineage>
        <taxon>Eukaryota</taxon>
        <taxon>Fungi</taxon>
        <taxon>Dikarya</taxon>
        <taxon>Ascomycota</taxon>
        <taxon>Pezizomycotina</taxon>
        <taxon>Sordariomycetes</taxon>
        <taxon>Hypocreomycetidae</taxon>
        <taxon>Glomerellales</taxon>
        <taxon>Glomerellaceae</taxon>
        <taxon>Colletotrichum</taxon>
        <taxon>Colletotrichum graminicola species complex</taxon>
    </lineage>
</organism>